<dbReference type="Gene3D" id="3.40.50.150">
    <property type="entry name" value="Vaccinia Virus protein VP39"/>
    <property type="match status" value="1"/>
</dbReference>
<comment type="caution">
    <text evidence="3">The sequence shown here is derived from an EMBL/GenBank/DDBJ whole genome shotgun (WGS) entry which is preliminary data.</text>
</comment>
<protein>
    <submittedName>
        <fullName evidence="3">SAM-dependent methyltransferase</fullName>
    </submittedName>
</protein>
<dbReference type="InterPro" id="IPR025714">
    <property type="entry name" value="Methyltranfer_dom"/>
</dbReference>
<name>A0A7W6WKY4_9PROT</name>
<gene>
    <name evidence="3" type="ORF">GGD88_001986</name>
</gene>
<evidence type="ECO:0000313" key="3">
    <source>
        <dbReference type="EMBL" id="MBB4286259.1"/>
    </source>
</evidence>
<evidence type="ECO:0000313" key="4">
    <source>
        <dbReference type="Proteomes" id="UP000555728"/>
    </source>
</evidence>
<feature type="domain" description="Methyltransferase regulatory" evidence="1">
    <location>
        <begin position="220"/>
        <end position="302"/>
    </location>
</feature>
<dbReference type="EMBL" id="JACIGI010000014">
    <property type="protein sequence ID" value="MBB4286259.1"/>
    <property type="molecule type" value="Genomic_DNA"/>
</dbReference>
<keyword evidence="3" id="KW-0808">Transferase</keyword>
<reference evidence="3 4" key="1">
    <citation type="submission" date="2020-08" db="EMBL/GenBank/DDBJ databases">
        <title>Genome sequencing of Purple Non-Sulfur Bacteria from various extreme environments.</title>
        <authorList>
            <person name="Mayer M."/>
        </authorList>
    </citation>
    <scope>NUCLEOTIDE SEQUENCE [LARGE SCALE GENOMIC DNA]</scope>
    <source>
        <strain evidence="3 4">JA135</strain>
    </source>
</reference>
<dbReference type="RefSeq" id="WP_184434890.1">
    <property type="nucleotide sequence ID" value="NZ_JACIGI010000014.1"/>
</dbReference>
<feature type="domain" description="Methyltransferase" evidence="2">
    <location>
        <begin position="42"/>
        <end position="124"/>
    </location>
</feature>
<keyword evidence="3" id="KW-0489">Methyltransferase</keyword>
<dbReference type="GO" id="GO:0032259">
    <property type="term" value="P:methylation"/>
    <property type="evidence" value="ECO:0007669"/>
    <property type="project" value="UniProtKB-KW"/>
</dbReference>
<evidence type="ECO:0000259" key="2">
    <source>
        <dbReference type="Pfam" id="PF13847"/>
    </source>
</evidence>
<dbReference type="CDD" id="cd02440">
    <property type="entry name" value="AdoMet_MTases"/>
    <property type="match status" value="1"/>
</dbReference>
<accession>A0A7W6WKY4</accession>
<keyword evidence="4" id="KW-1185">Reference proteome</keyword>
<evidence type="ECO:0000259" key="1">
    <source>
        <dbReference type="Pfam" id="PF10119"/>
    </source>
</evidence>
<dbReference type="InterPro" id="IPR018773">
    <property type="entry name" value="MeTrfase_reg_dom_prd"/>
</dbReference>
<organism evidence="3 4">
    <name type="scientific">Roseospira goensis</name>
    <dbReference type="NCBI Taxonomy" id="391922"/>
    <lineage>
        <taxon>Bacteria</taxon>
        <taxon>Pseudomonadati</taxon>
        <taxon>Pseudomonadota</taxon>
        <taxon>Alphaproteobacteria</taxon>
        <taxon>Rhodospirillales</taxon>
        <taxon>Rhodospirillaceae</taxon>
        <taxon>Roseospira</taxon>
    </lineage>
</organism>
<dbReference type="SUPFAM" id="SSF53335">
    <property type="entry name" value="S-adenosyl-L-methionine-dependent methyltransferases"/>
    <property type="match status" value="1"/>
</dbReference>
<sequence>MQTQTDGYVTDIPYTSQAYPALAPVNLLMAATLAGVHPPVLEPGAVVWELGCGHAGGLIAAAVAHPACHFFGVDFNPAHIAGARRRAADLGVTNVTLLDADFVDLAREPGALPGCDLAVIHGVYGWIGAPERAAVRALLRHGVRAGGLVYLSYNAMPGSAAMGIVQRALREAASLVTGRSDHRLRHGIERIKALRAAGALHLSGGGLMEGLFEKLDQADPAYLVHEYMNASWSALYHSDVARDMAEARLEYAGSAVPYENFPELMLTPAQAEALGEVSVPHVRETLRDLFISRILRKDLFMRGVRRMTEGERHHRLRETLMCAAVNPAEAADTLSVPAGEITLSPKFRAAAEALWEGGPQTLGALVDGPLAGATDTTLESAALLVSAGFAWPCLAPPPESAVATSRRALARGAAAVRAGGLGTRVTALAPRLGSAFELSGLECLVLDGLWQGVPDQTDALVEHVWGPFEAVGETLLNKGERIDDPTRCRALLADMVGRMRPDRLPIWRGLGMLPETVVRA</sequence>
<dbReference type="Proteomes" id="UP000555728">
    <property type="component" value="Unassembled WGS sequence"/>
</dbReference>
<dbReference type="Pfam" id="PF10119">
    <property type="entry name" value="MethyTransf_Reg"/>
    <property type="match status" value="1"/>
</dbReference>
<proteinExistence type="predicted"/>
<dbReference type="InterPro" id="IPR029063">
    <property type="entry name" value="SAM-dependent_MTases_sf"/>
</dbReference>
<dbReference type="GO" id="GO:0008168">
    <property type="term" value="F:methyltransferase activity"/>
    <property type="evidence" value="ECO:0007669"/>
    <property type="project" value="UniProtKB-KW"/>
</dbReference>
<dbReference type="AlphaFoldDB" id="A0A7W6WKY4"/>
<dbReference type="Pfam" id="PF13847">
    <property type="entry name" value="Methyltransf_31"/>
    <property type="match status" value="1"/>
</dbReference>